<dbReference type="Gene3D" id="1.10.10.10">
    <property type="entry name" value="Winged helix-like DNA-binding domain superfamily/Winged helix DNA-binding domain"/>
    <property type="match status" value="3"/>
</dbReference>
<dbReference type="OrthoDB" id="1734100at2"/>
<dbReference type="AlphaFoldDB" id="A0A2K9P441"/>
<keyword evidence="9" id="KW-1185">Reference proteome</keyword>
<reference evidence="8 9" key="1">
    <citation type="submission" date="2017-04" db="EMBL/GenBank/DDBJ databases">
        <title>Monoglobus pectinilyticus 14 draft genome.</title>
        <authorList>
            <person name="Kim C."/>
            <person name="Rosendale D.I."/>
            <person name="Kelly W.J."/>
            <person name="Tannock G.W."/>
            <person name="Patchett M.L."/>
            <person name="Jordens J.Z."/>
        </authorList>
    </citation>
    <scope>NUCLEOTIDE SEQUENCE [LARGE SCALE GENOMIC DNA]</scope>
    <source>
        <strain evidence="8 9">14</strain>
    </source>
</reference>
<dbReference type="RefSeq" id="WP_102366154.1">
    <property type="nucleotide sequence ID" value="NZ_CP020991.1"/>
</dbReference>
<dbReference type="PANTHER" id="PTHR33602:SF1">
    <property type="entry name" value="REGULATORY PROTEIN RECX FAMILY PROTEIN"/>
    <property type="match status" value="1"/>
</dbReference>
<name>A0A2K9P441_9FIRM</name>
<dbReference type="Pfam" id="PF02631">
    <property type="entry name" value="RecX_HTH2"/>
    <property type="match status" value="1"/>
</dbReference>
<comment type="function">
    <text evidence="5">Modulates RecA activity.</text>
</comment>
<comment type="subcellular location">
    <subcellularLocation>
        <location evidence="1 5">Cytoplasm</location>
    </subcellularLocation>
</comment>
<keyword evidence="4 5" id="KW-0963">Cytoplasm</keyword>
<dbReference type="HAMAP" id="MF_01114">
    <property type="entry name" value="RecX"/>
    <property type="match status" value="1"/>
</dbReference>
<proteinExistence type="inferred from homology"/>
<gene>
    <name evidence="5" type="primary">recX</name>
    <name evidence="8" type="ORF">B9O19_01852</name>
</gene>
<evidence type="ECO:0000259" key="6">
    <source>
        <dbReference type="Pfam" id="PF02631"/>
    </source>
</evidence>
<evidence type="ECO:0000259" key="7">
    <source>
        <dbReference type="Pfam" id="PF21982"/>
    </source>
</evidence>
<evidence type="ECO:0000256" key="5">
    <source>
        <dbReference type="HAMAP-Rule" id="MF_01114"/>
    </source>
</evidence>
<feature type="domain" description="RecX first three-helical" evidence="7">
    <location>
        <begin position="10"/>
        <end position="47"/>
    </location>
</feature>
<dbReference type="InterPro" id="IPR003783">
    <property type="entry name" value="Regulatory_RecX"/>
</dbReference>
<sequence length="157" mass="18358">MMDEILKGKKLAMRFLASRMYTSREIFDKLRRKGYSSELAESIVSELISEGFLDDKHYADCYIADGVNIGYKGTFRIRQELLRKGVSSSIIDRAFDEADVDPENALREFVKQRLQVADITTRKEYEKFRTMLARRGFSLSEIRTVLDELDIEFYLED</sequence>
<evidence type="ECO:0000313" key="8">
    <source>
        <dbReference type="EMBL" id="AUO20001.1"/>
    </source>
</evidence>
<organism evidence="8 9">
    <name type="scientific">Monoglobus pectinilyticus</name>
    <dbReference type="NCBI Taxonomy" id="1981510"/>
    <lineage>
        <taxon>Bacteria</taxon>
        <taxon>Bacillati</taxon>
        <taxon>Bacillota</taxon>
        <taxon>Clostridia</taxon>
        <taxon>Monoglobales</taxon>
        <taxon>Monoglobaceae</taxon>
        <taxon>Monoglobus</taxon>
    </lineage>
</organism>
<evidence type="ECO:0000256" key="3">
    <source>
        <dbReference type="ARBA" id="ARBA00018111"/>
    </source>
</evidence>
<comment type="similarity">
    <text evidence="2 5">Belongs to the RecX family.</text>
</comment>
<evidence type="ECO:0000256" key="4">
    <source>
        <dbReference type="ARBA" id="ARBA00022490"/>
    </source>
</evidence>
<dbReference type="Pfam" id="PF21982">
    <property type="entry name" value="RecX_HTH1"/>
    <property type="match status" value="1"/>
</dbReference>
<feature type="domain" description="RecX second three-helical" evidence="6">
    <location>
        <begin position="54"/>
        <end position="94"/>
    </location>
</feature>
<dbReference type="EMBL" id="CP020991">
    <property type="protein sequence ID" value="AUO20001.1"/>
    <property type="molecule type" value="Genomic_DNA"/>
</dbReference>
<dbReference type="KEGG" id="mpec:B9O19_01852"/>
<protein>
    <recommendedName>
        <fullName evidence="3 5">Regulatory protein RecX</fullName>
    </recommendedName>
</protein>
<dbReference type="Proteomes" id="UP000235589">
    <property type="component" value="Chromosome"/>
</dbReference>
<dbReference type="GeneID" id="98063232"/>
<dbReference type="InterPro" id="IPR053926">
    <property type="entry name" value="RecX_HTH_1st"/>
</dbReference>
<dbReference type="PANTHER" id="PTHR33602">
    <property type="entry name" value="REGULATORY PROTEIN RECX FAMILY PROTEIN"/>
    <property type="match status" value="1"/>
</dbReference>
<evidence type="ECO:0000313" key="9">
    <source>
        <dbReference type="Proteomes" id="UP000235589"/>
    </source>
</evidence>
<dbReference type="GO" id="GO:0006282">
    <property type="term" value="P:regulation of DNA repair"/>
    <property type="evidence" value="ECO:0007669"/>
    <property type="project" value="UniProtKB-UniRule"/>
</dbReference>
<dbReference type="InterPro" id="IPR036388">
    <property type="entry name" value="WH-like_DNA-bd_sf"/>
</dbReference>
<accession>A0A2K9P441</accession>
<dbReference type="GO" id="GO:0005737">
    <property type="term" value="C:cytoplasm"/>
    <property type="evidence" value="ECO:0007669"/>
    <property type="project" value="UniProtKB-SubCell"/>
</dbReference>
<evidence type="ECO:0000256" key="2">
    <source>
        <dbReference type="ARBA" id="ARBA00009695"/>
    </source>
</evidence>
<dbReference type="InterPro" id="IPR053924">
    <property type="entry name" value="RecX_HTH_2nd"/>
</dbReference>
<evidence type="ECO:0000256" key="1">
    <source>
        <dbReference type="ARBA" id="ARBA00004496"/>
    </source>
</evidence>